<evidence type="ECO:0000313" key="1">
    <source>
        <dbReference type="EMBL" id="MFC5989087.1"/>
    </source>
</evidence>
<protein>
    <submittedName>
        <fullName evidence="1">YaaL family protein</fullName>
    </submittedName>
</protein>
<dbReference type="Proteomes" id="UP001596250">
    <property type="component" value="Unassembled WGS sequence"/>
</dbReference>
<organism evidence="1 2">
    <name type="scientific">Marinicrinis lubricantis</name>
    <dbReference type="NCBI Taxonomy" id="2086470"/>
    <lineage>
        <taxon>Bacteria</taxon>
        <taxon>Bacillati</taxon>
        <taxon>Bacillota</taxon>
        <taxon>Bacilli</taxon>
        <taxon>Bacillales</taxon>
        <taxon>Paenibacillaceae</taxon>
    </lineage>
</organism>
<proteinExistence type="predicted"/>
<dbReference type="Pfam" id="PF10704">
    <property type="entry name" value="DUF2508"/>
    <property type="match status" value="1"/>
</dbReference>
<name>A0ABW1IVD4_9BACL</name>
<dbReference type="EMBL" id="JBHSQV010000186">
    <property type="protein sequence ID" value="MFC5989087.1"/>
    <property type="molecule type" value="Genomic_DNA"/>
</dbReference>
<sequence>MSWTSWMNKLRKKAKPLEEELLLEEIQKAKLEWDVAYHRLDVVVGMEQVDYAIYALEAAEKRYEMLIRQAKQKQLTNLIELGISKRPPTVPDGKEVAK</sequence>
<comment type="caution">
    <text evidence="1">The sequence shown here is derived from an EMBL/GenBank/DDBJ whole genome shotgun (WGS) entry which is preliminary data.</text>
</comment>
<reference evidence="2" key="1">
    <citation type="journal article" date="2019" name="Int. J. Syst. Evol. Microbiol.">
        <title>The Global Catalogue of Microorganisms (GCM) 10K type strain sequencing project: providing services to taxonomists for standard genome sequencing and annotation.</title>
        <authorList>
            <consortium name="The Broad Institute Genomics Platform"/>
            <consortium name="The Broad Institute Genome Sequencing Center for Infectious Disease"/>
            <person name="Wu L."/>
            <person name="Ma J."/>
        </authorList>
    </citation>
    <scope>NUCLEOTIDE SEQUENCE [LARGE SCALE GENOMIC DNA]</scope>
    <source>
        <strain evidence="2">CCM 8749</strain>
    </source>
</reference>
<evidence type="ECO:0000313" key="2">
    <source>
        <dbReference type="Proteomes" id="UP001596250"/>
    </source>
</evidence>
<gene>
    <name evidence="1" type="ORF">ACFPXP_22005</name>
</gene>
<keyword evidence="2" id="KW-1185">Reference proteome</keyword>
<accession>A0ABW1IVD4</accession>
<dbReference type="RefSeq" id="WP_379896640.1">
    <property type="nucleotide sequence ID" value="NZ_CBCSCT010000005.1"/>
</dbReference>
<dbReference type="InterPro" id="IPR019644">
    <property type="entry name" value="DUF2508"/>
</dbReference>